<evidence type="ECO:0000256" key="9">
    <source>
        <dbReference type="ARBA" id="ARBA00023136"/>
    </source>
</evidence>
<dbReference type="Gene3D" id="1.10.3470.10">
    <property type="entry name" value="ABC transporter involved in vitamin B12 uptake, BtuC"/>
    <property type="match status" value="1"/>
</dbReference>
<organism evidence="14 15">
    <name type="scientific">Paenibacillus agaridevorans</name>
    <dbReference type="NCBI Taxonomy" id="171404"/>
    <lineage>
        <taxon>Bacteria</taxon>
        <taxon>Bacillati</taxon>
        <taxon>Bacillota</taxon>
        <taxon>Bacilli</taxon>
        <taxon>Bacillales</taxon>
        <taxon>Paenibacillaceae</taxon>
        <taxon>Paenibacillus</taxon>
    </lineage>
</organism>
<evidence type="ECO:0000256" key="5">
    <source>
        <dbReference type="ARBA" id="ARBA00022475"/>
    </source>
</evidence>
<feature type="transmembrane region" description="Helical" evidence="13">
    <location>
        <begin position="111"/>
        <end position="130"/>
    </location>
</feature>
<dbReference type="PANTHER" id="PTHR30472">
    <property type="entry name" value="FERRIC ENTEROBACTIN TRANSPORT SYSTEM PERMEASE PROTEIN"/>
    <property type="match status" value="1"/>
</dbReference>
<dbReference type="GO" id="GO:0022857">
    <property type="term" value="F:transmembrane transporter activity"/>
    <property type="evidence" value="ECO:0007669"/>
    <property type="project" value="InterPro"/>
</dbReference>
<evidence type="ECO:0000313" key="15">
    <source>
        <dbReference type="Proteomes" id="UP000245202"/>
    </source>
</evidence>
<evidence type="ECO:0000256" key="11">
    <source>
        <dbReference type="ARBA" id="ARBA00031149"/>
    </source>
</evidence>
<evidence type="ECO:0000313" key="14">
    <source>
        <dbReference type="EMBL" id="GBG07314.1"/>
    </source>
</evidence>
<gene>
    <name evidence="14" type="ORF">PAT3040_01862</name>
</gene>
<keyword evidence="7 13" id="KW-1133">Transmembrane helix</keyword>
<feature type="transmembrane region" description="Helical" evidence="13">
    <location>
        <begin position="86"/>
        <end position="105"/>
    </location>
</feature>
<comment type="caution">
    <text evidence="14">The sequence shown here is derived from an EMBL/GenBank/DDBJ whole genome shotgun (WGS) entry which is preliminary data.</text>
</comment>
<keyword evidence="8" id="KW-0408">Iron</keyword>
<keyword evidence="6 13" id="KW-0812">Transmembrane</keyword>
<dbReference type="RefSeq" id="WP_108992393.1">
    <property type="nucleotide sequence ID" value="NZ_BDQX01000089.1"/>
</dbReference>
<dbReference type="CDD" id="cd06550">
    <property type="entry name" value="TM_ABC_iron-siderophores_like"/>
    <property type="match status" value="1"/>
</dbReference>
<keyword evidence="5" id="KW-1003">Cell membrane</keyword>
<dbReference type="FunFam" id="1.10.3470.10:FF:000001">
    <property type="entry name" value="Vitamin B12 ABC transporter permease BtuC"/>
    <property type="match status" value="1"/>
</dbReference>
<comment type="function">
    <text evidence="10">Part of the binding-protein-dependent transport system for heme-iron. Responsible for the translocation of the substrate across the membrane.</text>
</comment>
<dbReference type="EMBL" id="BDQX01000089">
    <property type="protein sequence ID" value="GBG07314.1"/>
    <property type="molecule type" value="Genomic_DNA"/>
</dbReference>
<evidence type="ECO:0000256" key="2">
    <source>
        <dbReference type="ARBA" id="ARBA00007935"/>
    </source>
</evidence>
<feature type="transmembrane region" description="Helical" evidence="13">
    <location>
        <begin position="231"/>
        <end position="256"/>
    </location>
</feature>
<evidence type="ECO:0000256" key="8">
    <source>
        <dbReference type="ARBA" id="ARBA00023004"/>
    </source>
</evidence>
<dbReference type="GO" id="GO:0005886">
    <property type="term" value="C:plasma membrane"/>
    <property type="evidence" value="ECO:0007669"/>
    <property type="project" value="UniProtKB-SubCell"/>
</dbReference>
<evidence type="ECO:0000256" key="13">
    <source>
        <dbReference type="SAM" id="Phobius"/>
    </source>
</evidence>
<evidence type="ECO:0000256" key="10">
    <source>
        <dbReference type="ARBA" id="ARBA00025320"/>
    </source>
</evidence>
<evidence type="ECO:0000256" key="1">
    <source>
        <dbReference type="ARBA" id="ARBA00004651"/>
    </source>
</evidence>
<keyword evidence="9 13" id="KW-0472">Membrane</keyword>
<dbReference type="AlphaFoldDB" id="A0A2R5EVA7"/>
<dbReference type="PANTHER" id="PTHR30472:SF21">
    <property type="entry name" value="HEME-IRON TRANSPORT SYSTEM PERMEASE PROTEIN ISDF-RELATED"/>
    <property type="match status" value="1"/>
</dbReference>
<feature type="transmembrane region" description="Helical" evidence="13">
    <location>
        <begin position="56"/>
        <end position="74"/>
    </location>
</feature>
<dbReference type="GO" id="GO:0033214">
    <property type="term" value="P:siderophore-iron import into cell"/>
    <property type="evidence" value="ECO:0007669"/>
    <property type="project" value="TreeGrafter"/>
</dbReference>
<dbReference type="InterPro" id="IPR037294">
    <property type="entry name" value="ABC_BtuC-like"/>
</dbReference>
<keyword evidence="15" id="KW-1185">Reference proteome</keyword>
<name>A0A2R5EVA7_9BACL</name>
<comment type="similarity">
    <text evidence="2">Belongs to the binding-protein-dependent transport system permease family. FecCD subfamily.</text>
</comment>
<reference evidence="14 15" key="1">
    <citation type="submission" date="2017-08" db="EMBL/GenBank/DDBJ databases">
        <title>Substantial Increase in Enzyme Production by Combined Drug-Resistance Mutations in Paenibacillus agaridevorans.</title>
        <authorList>
            <person name="Tanaka Y."/>
            <person name="Funane K."/>
            <person name="Hosaka T."/>
            <person name="Shiwa Y."/>
            <person name="Fujita N."/>
            <person name="Miyazaki T."/>
            <person name="Yoshikawa H."/>
            <person name="Murakami K."/>
            <person name="Kasahara K."/>
            <person name="Inaoka T."/>
            <person name="Hiraga Y."/>
            <person name="Ochi K."/>
        </authorList>
    </citation>
    <scope>NUCLEOTIDE SEQUENCE [LARGE SCALE GENOMIC DNA]</scope>
    <source>
        <strain evidence="14 15">T-3040</strain>
    </source>
</reference>
<evidence type="ECO:0000256" key="6">
    <source>
        <dbReference type="ARBA" id="ARBA00022692"/>
    </source>
</evidence>
<keyword evidence="4" id="KW-0813">Transport</keyword>
<comment type="subcellular location">
    <subcellularLocation>
        <location evidence="1">Cell membrane</location>
        <topology evidence="1">Multi-pass membrane protein</topology>
    </subcellularLocation>
</comment>
<dbReference type="Pfam" id="PF01032">
    <property type="entry name" value="FecCD"/>
    <property type="match status" value="1"/>
</dbReference>
<feature type="transmembrane region" description="Helical" evidence="13">
    <location>
        <begin position="187"/>
        <end position="210"/>
    </location>
</feature>
<sequence length="324" mass="34237">MKKWVSLLAALCLLVAMALYSMMAGSIKVGLGELVAGLLWGNNPQVDVIRDLRLPRVFVAMLCGAALAVSGVLLQSVMRNPLADAGVIGISAGAGFAGLLVTAVFPALFFYIPLFAVMGGLLACFLVYLFSWKSGLQPLRLILVGVAINAAFTGFNHVLGSFGGSSATSRITSSTFHMKTWQDVEMILLYGGITLILSFFLSTWCNMLALQDRTASNLGLNVMRARIVISLVAVMLASAATAVGGLIVFVGLLVPHIARQFVGSDHKLLIPFSAVGGALLILFADTAGRTLIAPVEIPASVIMMMIGGPFLIFMLLKGDRVHGH</sequence>
<dbReference type="InterPro" id="IPR000522">
    <property type="entry name" value="ABC_transptr_permease_BtuC"/>
</dbReference>
<evidence type="ECO:0000256" key="3">
    <source>
        <dbReference type="ARBA" id="ARBA00018524"/>
    </source>
</evidence>
<evidence type="ECO:0000256" key="4">
    <source>
        <dbReference type="ARBA" id="ARBA00022448"/>
    </source>
</evidence>
<evidence type="ECO:0000256" key="7">
    <source>
        <dbReference type="ARBA" id="ARBA00022989"/>
    </source>
</evidence>
<protein>
    <recommendedName>
        <fullName evidence="3">Probable heme-iron transport system permease protein IsdF</fullName>
    </recommendedName>
    <alternativeName>
        <fullName evidence="12">Iron-regulated surface determinant protein F</fullName>
    </alternativeName>
    <alternativeName>
        <fullName evidence="11">Staphylococcal iron-regulated protein G</fullName>
    </alternativeName>
</protein>
<feature type="transmembrane region" description="Helical" evidence="13">
    <location>
        <begin position="297"/>
        <end position="316"/>
    </location>
</feature>
<feature type="transmembrane region" description="Helical" evidence="13">
    <location>
        <begin position="142"/>
        <end position="167"/>
    </location>
</feature>
<feature type="transmembrane region" description="Helical" evidence="13">
    <location>
        <begin position="268"/>
        <end position="285"/>
    </location>
</feature>
<dbReference type="Proteomes" id="UP000245202">
    <property type="component" value="Unassembled WGS sequence"/>
</dbReference>
<evidence type="ECO:0000256" key="12">
    <source>
        <dbReference type="ARBA" id="ARBA00031465"/>
    </source>
</evidence>
<dbReference type="SUPFAM" id="SSF81345">
    <property type="entry name" value="ABC transporter involved in vitamin B12 uptake, BtuC"/>
    <property type="match status" value="1"/>
</dbReference>
<accession>A0A2R5EVA7</accession>
<proteinExistence type="inferred from homology"/>